<dbReference type="PRINTS" id="PR00111">
    <property type="entry name" value="ABHYDROLASE"/>
</dbReference>
<dbReference type="GO" id="GO:0046464">
    <property type="term" value="P:acylglycerol catabolic process"/>
    <property type="evidence" value="ECO:0007669"/>
    <property type="project" value="TreeGrafter"/>
</dbReference>
<dbReference type="GO" id="GO:0016020">
    <property type="term" value="C:membrane"/>
    <property type="evidence" value="ECO:0007669"/>
    <property type="project" value="TreeGrafter"/>
</dbReference>
<dbReference type="PANTHER" id="PTHR43798">
    <property type="entry name" value="MONOACYLGLYCEROL LIPASE"/>
    <property type="match status" value="1"/>
</dbReference>
<dbReference type="Gene3D" id="3.40.50.1820">
    <property type="entry name" value="alpha/beta hydrolase"/>
    <property type="match status" value="1"/>
</dbReference>
<accession>A0A1D8D5W7</accession>
<dbReference type="PRINTS" id="PR00412">
    <property type="entry name" value="EPOXHYDRLASE"/>
</dbReference>
<name>A0A1D8D5W7_CHLLM</name>
<evidence type="ECO:0000313" key="3">
    <source>
        <dbReference type="Proteomes" id="UP000095185"/>
    </source>
</evidence>
<dbReference type="InterPro" id="IPR000639">
    <property type="entry name" value="Epox_hydrolase-like"/>
</dbReference>
<keyword evidence="3" id="KW-1185">Reference proteome</keyword>
<sequence length="318" mass="36308">MDNLPEPSSEKFRAYRLKLLDQLETSTQGERNRARYELDLMRNSHFVSVGGLLHHYHDSGPANPVGTVLLIHGWDCWWMWWHRIIRELNAAGYRTVAYDMKGHGWSENDPQNRYHITDFARDLDGLIRTLGLQEVHVAAFSFGPFVALDYVNNYPNSVRSMVFFNFGYLPNNDFISKAAPATINFVFNIMMRKLTWWLPAYMFARLVLSRNSVMMHDIKVGFESLAFCASEAIEQTTQQITAMETTEMLPEMVRAVKAPVLYVGGEGDVIMTCENARKLQEMTESGSYLCVPDCGHLITLELPQTAAEIVLRHISSNS</sequence>
<gene>
    <name evidence="2" type="ORF">BIU88_07550</name>
</gene>
<dbReference type="EMBL" id="CP017305">
    <property type="protein sequence ID" value="AOS84004.1"/>
    <property type="molecule type" value="Genomic_DNA"/>
</dbReference>
<dbReference type="InterPro" id="IPR029058">
    <property type="entry name" value="AB_hydrolase_fold"/>
</dbReference>
<dbReference type="PANTHER" id="PTHR43798:SF33">
    <property type="entry name" value="HYDROLASE, PUTATIVE (AFU_ORTHOLOGUE AFUA_2G14860)-RELATED"/>
    <property type="match status" value="1"/>
</dbReference>
<dbReference type="Proteomes" id="UP000095185">
    <property type="component" value="Chromosome"/>
</dbReference>
<dbReference type="InterPro" id="IPR050266">
    <property type="entry name" value="AB_hydrolase_sf"/>
</dbReference>
<dbReference type="GO" id="GO:0047372">
    <property type="term" value="F:monoacylglycerol lipase activity"/>
    <property type="evidence" value="ECO:0007669"/>
    <property type="project" value="TreeGrafter"/>
</dbReference>
<evidence type="ECO:0000259" key="1">
    <source>
        <dbReference type="Pfam" id="PF00561"/>
    </source>
</evidence>
<proteinExistence type="predicted"/>
<protein>
    <submittedName>
        <fullName evidence="2">Alpha/beta hydrolase</fullName>
    </submittedName>
</protein>
<evidence type="ECO:0000313" key="2">
    <source>
        <dbReference type="EMBL" id="AOS84004.1"/>
    </source>
</evidence>
<dbReference type="AlphaFoldDB" id="A0A1D8D5W7"/>
<dbReference type="OrthoDB" id="9773293at2"/>
<dbReference type="SUPFAM" id="SSF53474">
    <property type="entry name" value="alpha/beta-Hydrolases"/>
    <property type="match status" value="1"/>
</dbReference>
<dbReference type="RefSeq" id="WP_069810099.1">
    <property type="nucleotide sequence ID" value="NZ_CP017305.1"/>
</dbReference>
<organism evidence="2 3">
    <name type="scientific">Chlorobaculum limnaeum</name>
    <dbReference type="NCBI Taxonomy" id="274537"/>
    <lineage>
        <taxon>Bacteria</taxon>
        <taxon>Pseudomonadati</taxon>
        <taxon>Chlorobiota</taxon>
        <taxon>Chlorobiia</taxon>
        <taxon>Chlorobiales</taxon>
        <taxon>Chlorobiaceae</taxon>
        <taxon>Chlorobaculum</taxon>
    </lineage>
</organism>
<keyword evidence="2" id="KW-0378">Hydrolase</keyword>
<dbReference type="STRING" id="274537.BIU88_07550"/>
<dbReference type="Pfam" id="PF00561">
    <property type="entry name" value="Abhydrolase_1"/>
    <property type="match status" value="1"/>
</dbReference>
<dbReference type="KEGG" id="clz:BIU88_07550"/>
<dbReference type="InterPro" id="IPR000073">
    <property type="entry name" value="AB_hydrolase_1"/>
</dbReference>
<feature type="domain" description="AB hydrolase-1" evidence="1">
    <location>
        <begin position="67"/>
        <end position="166"/>
    </location>
</feature>
<reference evidence="2" key="1">
    <citation type="submission" date="2016-09" db="EMBL/GenBank/DDBJ databases">
        <title>Genome sequence of Chlorobaculum limnaeum.</title>
        <authorList>
            <person name="Liu Z."/>
            <person name="Tank M."/>
            <person name="Bryant D.A."/>
        </authorList>
    </citation>
    <scope>NUCLEOTIDE SEQUENCE [LARGE SCALE GENOMIC DNA]</scope>
    <source>
        <strain evidence="2">DSM 1677</strain>
    </source>
</reference>